<protein>
    <submittedName>
        <fullName evidence="2">Nuclear transport factor 2 family protein</fullName>
    </submittedName>
</protein>
<dbReference type="InterPro" id="IPR032710">
    <property type="entry name" value="NTF2-like_dom_sf"/>
</dbReference>
<dbReference type="RefSeq" id="WP_066164706.1">
    <property type="nucleotide sequence ID" value="NZ_CP136137.1"/>
</dbReference>
<evidence type="ECO:0000313" key="3">
    <source>
        <dbReference type="Proteomes" id="UP001479933"/>
    </source>
</evidence>
<evidence type="ECO:0000259" key="1">
    <source>
        <dbReference type="Pfam" id="PF13577"/>
    </source>
</evidence>
<dbReference type="Gene3D" id="3.10.450.50">
    <property type="match status" value="1"/>
</dbReference>
<feature type="domain" description="SnoaL-like" evidence="1">
    <location>
        <begin position="2"/>
        <end position="125"/>
    </location>
</feature>
<reference evidence="2 3" key="1">
    <citation type="journal article" date="2023" name="Virus Evol.">
        <title>Computational host range prediction-The good, the bad, and the ugly.</title>
        <authorList>
            <person name="Howell A.A."/>
            <person name="Versoza C.J."/>
            <person name="Pfeifer S.P."/>
        </authorList>
    </citation>
    <scope>NUCLEOTIDE SEQUENCE [LARGE SCALE GENOMIC DNA]</scope>
    <source>
        <strain evidence="2 3">1610/1b</strain>
    </source>
</reference>
<dbReference type="EMBL" id="CP136137">
    <property type="protein sequence ID" value="WYY05752.1"/>
    <property type="molecule type" value="Genomic_DNA"/>
</dbReference>
<gene>
    <name evidence="2" type="ORF">RVF87_11725</name>
</gene>
<evidence type="ECO:0000313" key="2">
    <source>
        <dbReference type="EMBL" id="WYY05752.1"/>
    </source>
</evidence>
<dbReference type="SUPFAM" id="SSF54427">
    <property type="entry name" value="NTF2-like"/>
    <property type="match status" value="1"/>
</dbReference>
<dbReference type="Pfam" id="PF13577">
    <property type="entry name" value="SnoaL_4"/>
    <property type="match status" value="1"/>
</dbReference>
<organism evidence="2 3">
    <name type="scientific">Gordonia hydrophobica</name>
    <dbReference type="NCBI Taxonomy" id="40516"/>
    <lineage>
        <taxon>Bacteria</taxon>
        <taxon>Bacillati</taxon>
        <taxon>Actinomycetota</taxon>
        <taxon>Actinomycetes</taxon>
        <taxon>Mycobacteriales</taxon>
        <taxon>Gordoniaceae</taxon>
        <taxon>Gordonia</taxon>
    </lineage>
</organism>
<accession>A0ABZ2TW62</accession>
<keyword evidence="3" id="KW-1185">Reference proteome</keyword>
<dbReference type="CDD" id="cd00531">
    <property type="entry name" value="NTF2_like"/>
    <property type="match status" value="1"/>
</dbReference>
<name>A0ABZ2TW62_9ACTN</name>
<dbReference type="Proteomes" id="UP001479933">
    <property type="component" value="Chromosome"/>
</dbReference>
<sequence>MRADDINDIVRATNLYARGLDLADPDEAASAFAPDAVWDATAVGLERFEGYDAIHGFFVADAAAVARGAHILTNHIVDFDDEDHAHGTNYVYAEAEMKSGAEIKAIALNRDRYVRTADGWKIAERIITPMTTPQMDGFEV</sequence>
<proteinExistence type="predicted"/>
<dbReference type="InterPro" id="IPR037401">
    <property type="entry name" value="SnoaL-like"/>
</dbReference>